<dbReference type="Proteomes" id="UP001569963">
    <property type="component" value="Unassembled WGS sequence"/>
</dbReference>
<evidence type="ECO:0000313" key="2">
    <source>
        <dbReference type="EMBL" id="MFA1537621.1"/>
    </source>
</evidence>
<comment type="caution">
    <text evidence="2">The sequence shown here is derived from an EMBL/GenBank/DDBJ whole genome shotgun (WGS) entry which is preliminary data.</text>
</comment>
<evidence type="ECO:0000256" key="1">
    <source>
        <dbReference type="SAM" id="MobiDB-lite"/>
    </source>
</evidence>
<proteinExistence type="predicted"/>
<accession>A0ABV4Q3I6</accession>
<name>A0ABV4Q3I6_9ACTN</name>
<protein>
    <submittedName>
        <fullName evidence="2">Uncharacterized protein</fullName>
    </submittedName>
</protein>
<feature type="region of interest" description="Disordered" evidence="1">
    <location>
        <begin position="30"/>
        <end position="66"/>
    </location>
</feature>
<reference evidence="2 3" key="1">
    <citation type="submission" date="2023-11" db="EMBL/GenBank/DDBJ databases">
        <title>Actinomadura monticuli sp. nov., isolated from volcanic ash.</title>
        <authorList>
            <person name="Lee S.D."/>
            <person name="Yang H."/>
            <person name="Kim I.S."/>
        </authorList>
    </citation>
    <scope>NUCLEOTIDE SEQUENCE [LARGE SCALE GENOMIC DNA]</scope>
    <source>
        <strain evidence="2 3">DLS-62</strain>
    </source>
</reference>
<keyword evidence="3" id="KW-1185">Reference proteome</keyword>
<dbReference type="RefSeq" id="WP_371946960.1">
    <property type="nucleotide sequence ID" value="NZ_JAXCEI010000001.1"/>
</dbReference>
<organism evidence="2 3">
    <name type="scientific">Actinomadura monticuli</name>
    <dbReference type="NCBI Taxonomy" id="3097367"/>
    <lineage>
        <taxon>Bacteria</taxon>
        <taxon>Bacillati</taxon>
        <taxon>Actinomycetota</taxon>
        <taxon>Actinomycetes</taxon>
        <taxon>Streptosporangiales</taxon>
        <taxon>Thermomonosporaceae</taxon>
        <taxon>Actinomadura</taxon>
    </lineage>
</organism>
<sequence>MEVRGNDGLPVAHPKDVAGKVEALTGQIQKGLGVGPPADGRTAGVNPLPCGNEADRRGVRRTGPPDANPYLKPWYVDYSPYLMTVNTWMSVRSEEEATAALTRLSGHLRGAGWRVAAFSRPPGGTWQLRVAAPEKGYGAVLEAPIAGGGSEHRIGVNVSSPCFRHPDALPKDQSS</sequence>
<gene>
    <name evidence="2" type="ORF">SM611_01645</name>
</gene>
<evidence type="ECO:0000313" key="3">
    <source>
        <dbReference type="Proteomes" id="UP001569963"/>
    </source>
</evidence>
<dbReference type="EMBL" id="JAXCEI010000001">
    <property type="protein sequence ID" value="MFA1537621.1"/>
    <property type="molecule type" value="Genomic_DNA"/>
</dbReference>